<dbReference type="PANTHER" id="PTHR40114">
    <property type="entry name" value="SLR0698 PROTEIN"/>
    <property type="match status" value="1"/>
</dbReference>
<dbReference type="AlphaFoldDB" id="A0A4Y7LLR9"/>
<dbReference type="PANTHER" id="PTHR40114:SF1">
    <property type="entry name" value="SLR0698 PROTEIN"/>
    <property type="match status" value="1"/>
</dbReference>
<dbReference type="Pfam" id="PF22551">
    <property type="entry name" value="TY-Chap1"/>
    <property type="match status" value="1"/>
</dbReference>
<evidence type="ECO:0000259" key="1">
    <source>
        <dbReference type="PROSITE" id="PS51707"/>
    </source>
</evidence>
<dbReference type="InterPro" id="IPR054343">
    <property type="entry name" value="TY-Chap_M"/>
</dbReference>
<organism evidence="2">
    <name type="scientific">Arthrospira sp. SRM16</name>
    <dbReference type="NCBI Taxonomy" id="1929211"/>
    <lineage>
        <taxon>Bacteria</taxon>
        <taxon>Bacillati</taxon>
        <taxon>Cyanobacteriota</taxon>
        <taxon>Cyanophyceae</taxon>
        <taxon>Oscillatoriophycideae</taxon>
        <taxon>Oscillatoriales</taxon>
        <taxon>Microcoleaceae</taxon>
        <taxon>Arthrospira</taxon>
    </lineage>
</organism>
<sequence>MAVEIERKFLVRGDQWRSLSVGVVYRQGYITTTPEKTVRVRIAGNQGYLTIKGASEGYQRAEFEYLIPIEDAEQMLSSLCVGPLIEKKRYKIPIGDLIWEVDEFFGDNQGLILAEVELNSPEQAVELPEWIGEEVSHDYRYYNANLTKFPYTQWAYQVRTTIMEFQTQVQRECYEQVAIWMEEMFTQYPWEKLDDPGFGLFLGSAWVEVRIYPWHEDAVIETRSLVVQGAEITPELMQFLLLKNSQMRFGGFAIDDHDHIYLSHTIVGSTCDPGELESSVLSVLETADDFDDQIIQKWGGKRALDIVP</sequence>
<evidence type="ECO:0000313" key="2">
    <source>
        <dbReference type="EMBL" id="SMZ64489.1"/>
    </source>
</evidence>
<dbReference type="CDD" id="cd07891">
    <property type="entry name" value="CYTH-like_CthTTM-like_1"/>
    <property type="match status" value="1"/>
</dbReference>
<dbReference type="Gene3D" id="3.30.1460.10">
    <property type="match status" value="1"/>
</dbReference>
<dbReference type="Gene3D" id="2.40.320.10">
    <property type="entry name" value="Hypothetical Protein Pfu-838710-001"/>
    <property type="match status" value="1"/>
</dbReference>
<dbReference type="EMBL" id="LT883593">
    <property type="protein sequence ID" value="SMZ64489.1"/>
    <property type="molecule type" value="mRNA"/>
</dbReference>
<dbReference type="SMART" id="SM01118">
    <property type="entry name" value="CYTH"/>
    <property type="match status" value="1"/>
</dbReference>
<reference evidence="2" key="2">
    <citation type="submission" date="2019-06" db="EMBL/GenBank/DDBJ databases">
        <title>Genes from Arthrospira platensis.</title>
        <authorList>
            <person name="Faizal N."/>
            <person name="Venkatesh K."/>
            <person name="Arockiaraj J."/>
        </authorList>
    </citation>
    <scope>NUCLEOTIDE SEQUENCE</scope>
    <source>
        <strain evidence="2">SRM16</strain>
    </source>
</reference>
<dbReference type="PROSITE" id="PS51707">
    <property type="entry name" value="CYTH"/>
    <property type="match status" value="1"/>
</dbReference>
<dbReference type="InterPro" id="IPR012042">
    <property type="entry name" value="NeuTTM/CthTTM-like"/>
</dbReference>
<feature type="domain" description="CYTH" evidence="1">
    <location>
        <begin position="2"/>
        <end position="148"/>
    </location>
</feature>
<dbReference type="SUPFAM" id="SSF69635">
    <property type="entry name" value="Type III secretory system chaperone-like"/>
    <property type="match status" value="1"/>
</dbReference>
<proteinExistence type="evidence at transcript level"/>
<gene>
    <name evidence="2" type="primary">A- AC</name>
</gene>
<accession>A0A4Y7LLR9</accession>
<dbReference type="InterPro" id="IPR033469">
    <property type="entry name" value="CYTH-like_dom_sf"/>
</dbReference>
<name>A0A4Y7LLR9_9CYAN</name>
<dbReference type="InterPro" id="IPR023577">
    <property type="entry name" value="CYTH_domain"/>
</dbReference>
<reference evidence="2" key="1">
    <citation type="submission" date="2017-06" db="EMBL/GenBank/DDBJ databases">
        <authorList>
            <person name="Nizam F."/>
        </authorList>
    </citation>
    <scope>NUCLEOTIDE SEQUENCE</scope>
    <source>
        <strain evidence="2">SRM16</strain>
    </source>
</reference>
<dbReference type="Pfam" id="PF01928">
    <property type="entry name" value="CYTH"/>
    <property type="match status" value="1"/>
</dbReference>
<dbReference type="SUPFAM" id="SSF55154">
    <property type="entry name" value="CYTH-like phosphatases"/>
    <property type="match status" value="1"/>
</dbReference>
<protein>
    <submittedName>
        <fullName evidence="2">Adenylate cyclase</fullName>
    </submittedName>
</protein>